<feature type="domain" description="AB hydrolase-1" evidence="1">
    <location>
        <begin position="27"/>
        <end position="252"/>
    </location>
</feature>
<comment type="caution">
    <text evidence="2">The sequence shown here is derived from an EMBL/GenBank/DDBJ whole genome shotgun (WGS) entry which is preliminary data.</text>
</comment>
<dbReference type="OrthoDB" id="9802489at2"/>
<protein>
    <submittedName>
        <fullName evidence="2">Alpha/beta hydrolase</fullName>
    </submittedName>
</protein>
<dbReference type="GO" id="GO:0016787">
    <property type="term" value="F:hydrolase activity"/>
    <property type="evidence" value="ECO:0007669"/>
    <property type="project" value="UniProtKB-KW"/>
</dbReference>
<evidence type="ECO:0000313" key="2">
    <source>
        <dbReference type="EMBL" id="KSU70713.1"/>
    </source>
</evidence>
<reference evidence="2 3" key="1">
    <citation type="journal article" date="2014" name="Arch. Microbiol.">
        <title>Arthrobacter enclensis sp. nov., isolated from sediment sample.</title>
        <authorList>
            <person name="Dastager S.G."/>
            <person name="Liu Q."/>
            <person name="Tang S.K."/>
            <person name="Krishnamurthi S."/>
            <person name="Lee J.C."/>
            <person name="Li W.J."/>
        </authorList>
    </citation>
    <scope>NUCLEOTIDE SEQUENCE [LARGE SCALE GENOMIC DNA]</scope>
    <source>
        <strain evidence="2 3">NIO-1008</strain>
    </source>
</reference>
<dbReference type="PRINTS" id="PR00111">
    <property type="entry name" value="ABHYDROLASE"/>
</dbReference>
<dbReference type="AlphaFoldDB" id="A0A0V8I7G2"/>
<dbReference type="EMBL" id="LNQM01000009">
    <property type="protein sequence ID" value="KSU70713.1"/>
    <property type="molecule type" value="Genomic_DNA"/>
</dbReference>
<gene>
    <name evidence="2" type="ORF">AS031_16615</name>
</gene>
<dbReference type="RefSeq" id="WP_058269271.1">
    <property type="nucleotide sequence ID" value="NZ_FMAZ01000008.1"/>
</dbReference>
<dbReference type="InterPro" id="IPR000073">
    <property type="entry name" value="AB_hydrolase_1"/>
</dbReference>
<organism evidence="2 3">
    <name type="scientific">Pseudarthrobacter enclensis</name>
    <dbReference type="NCBI Taxonomy" id="993070"/>
    <lineage>
        <taxon>Bacteria</taxon>
        <taxon>Bacillati</taxon>
        <taxon>Actinomycetota</taxon>
        <taxon>Actinomycetes</taxon>
        <taxon>Micrococcales</taxon>
        <taxon>Micrococcaceae</taxon>
        <taxon>Pseudarthrobacter</taxon>
    </lineage>
</organism>
<evidence type="ECO:0000259" key="1">
    <source>
        <dbReference type="Pfam" id="PF12697"/>
    </source>
</evidence>
<dbReference type="Pfam" id="PF12697">
    <property type="entry name" value="Abhydrolase_6"/>
    <property type="match status" value="1"/>
</dbReference>
<dbReference type="SUPFAM" id="SSF53474">
    <property type="entry name" value="alpha/beta-Hydrolases"/>
    <property type="match status" value="1"/>
</dbReference>
<dbReference type="Gene3D" id="3.40.50.1820">
    <property type="entry name" value="alpha/beta hydrolase"/>
    <property type="match status" value="1"/>
</dbReference>
<accession>A0A0V8I7G2</accession>
<keyword evidence="2" id="KW-0378">Hydrolase</keyword>
<keyword evidence="3" id="KW-1185">Reference proteome</keyword>
<name>A0A0V8I7G2_9MICC</name>
<evidence type="ECO:0000313" key="3">
    <source>
        <dbReference type="Proteomes" id="UP000053199"/>
    </source>
</evidence>
<dbReference type="PANTHER" id="PTHR43798">
    <property type="entry name" value="MONOACYLGLYCEROL LIPASE"/>
    <property type="match status" value="1"/>
</dbReference>
<dbReference type="InterPro" id="IPR050266">
    <property type="entry name" value="AB_hydrolase_sf"/>
</dbReference>
<proteinExistence type="predicted"/>
<sequence>MAKPALKAALLSPQRPLGGHPLLVVGPSLGTSSILWNRAASVLGADYDVVAWDLPGHGVSPAATEGFDVADLADAVVDLIDSIAPGSTFHYAGVSLGGAVGLQLGIKHGERLKSLSVQNSGARIGTPEAWLERAETVRTQGTPVMIQGSAERWFAPGFMDSQPELSSRLLHALRDADRFSYAFCCEALAAFDVRAQLGSISVPTQVVAGALDGVATPAMAEEVAAGIRDGGGTATAVTIEGIAHLAPAEAPGHVADLMRSLVGWAESREAAQ</sequence>
<dbReference type="InterPro" id="IPR029058">
    <property type="entry name" value="AB_hydrolase_fold"/>
</dbReference>
<dbReference type="STRING" id="993070.AS031_16615"/>
<dbReference type="Proteomes" id="UP000053199">
    <property type="component" value="Unassembled WGS sequence"/>
</dbReference>